<proteinExistence type="predicted"/>
<evidence type="ECO:0000313" key="1">
    <source>
        <dbReference type="EMBL" id="GMN64730.1"/>
    </source>
</evidence>
<reference evidence="1" key="1">
    <citation type="submission" date="2023-07" db="EMBL/GenBank/DDBJ databases">
        <title>draft genome sequence of fig (Ficus carica).</title>
        <authorList>
            <person name="Takahashi T."/>
            <person name="Nishimura K."/>
        </authorList>
    </citation>
    <scope>NUCLEOTIDE SEQUENCE</scope>
</reference>
<gene>
    <name evidence="1" type="ORF">TIFTF001_033801</name>
</gene>
<accession>A0AA88J825</accession>
<protein>
    <submittedName>
        <fullName evidence="1">Uncharacterized protein</fullName>
    </submittedName>
</protein>
<organism evidence="1 2">
    <name type="scientific">Ficus carica</name>
    <name type="common">Common fig</name>
    <dbReference type="NCBI Taxonomy" id="3494"/>
    <lineage>
        <taxon>Eukaryota</taxon>
        <taxon>Viridiplantae</taxon>
        <taxon>Streptophyta</taxon>
        <taxon>Embryophyta</taxon>
        <taxon>Tracheophyta</taxon>
        <taxon>Spermatophyta</taxon>
        <taxon>Magnoliopsida</taxon>
        <taxon>eudicotyledons</taxon>
        <taxon>Gunneridae</taxon>
        <taxon>Pentapetalae</taxon>
        <taxon>rosids</taxon>
        <taxon>fabids</taxon>
        <taxon>Rosales</taxon>
        <taxon>Moraceae</taxon>
        <taxon>Ficeae</taxon>
        <taxon>Ficus</taxon>
    </lineage>
</organism>
<dbReference type="Proteomes" id="UP001187192">
    <property type="component" value="Unassembled WGS sequence"/>
</dbReference>
<evidence type="ECO:0000313" key="2">
    <source>
        <dbReference type="Proteomes" id="UP001187192"/>
    </source>
</evidence>
<dbReference type="EMBL" id="BTGU01000192">
    <property type="protein sequence ID" value="GMN64730.1"/>
    <property type="molecule type" value="Genomic_DNA"/>
</dbReference>
<name>A0AA88J825_FICCA</name>
<comment type="caution">
    <text evidence="1">The sequence shown here is derived from an EMBL/GenBank/DDBJ whole genome shotgun (WGS) entry which is preliminary data.</text>
</comment>
<sequence length="44" mass="4693">MSTTLAEARKGFLAGDAGRVLEPHHVNSAIAVIVLHGQRIIDEV</sequence>
<keyword evidence="2" id="KW-1185">Reference proteome</keyword>
<dbReference type="AlphaFoldDB" id="A0AA88J825"/>